<dbReference type="GO" id="GO:0102130">
    <property type="term" value="F:malonyl-CoA methyltransferase activity"/>
    <property type="evidence" value="ECO:0007669"/>
    <property type="project" value="UniProtKB-EC"/>
</dbReference>
<dbReference type="AlphaFoldDB" id="A0A411HPG8"/>
<protein>
    <recommendedName>
        <fullName evidence="3 8">Malonyl-[acyl-carrier protein] O-methyltransferase</fullName>
        <shortName evidence="8">Malonyl-ACP O-methyltransferase</shortName>
        <ecNumber evidence="3 8">2.1.1.197</ecNumber>
    </recommendedName>
    <alternativeName>
        <fullName evidence="8">Biotin synthesis protein BioC</fullName>
    </alternativeName>
</protein>
<evidence type="ECO:0000256" key="1">
    <source>
        <dbReference type="ARBA" id="ARBA00000852"/>
    </source>
</evidence>
<dbReference type="InterPro" id="IPR050602">
    <property type="entry name" value="Malonyl-ACP_OMT"/>
</dbReference>
<evidence type="ECO:0000313" key="11">
    <source>
        <dbReference type="EMBL" id="QBB72366.1"/>
    </source>
</evidence>
<evidence type="ECO:0000256" key="6">
    <source>
        <dbReference type="ARBA" id="ARBA00022691"/>
    </source>
</evidence>
<dbReference type="HAMAP" id="MF_00835">
    <property type="entry name" value="BioC"/>
    <property type="match status" value="1"/>
</dbReference>
<dbReference type="UniPathway" id="UPA00078"/>
<evidence type="ECO:0000256" key="9">
    <source>
        <dbReference type="SAM" id="MobiDB-lite"/>
    </source>
</evidence>
<keyword evidence="7 8" id="KW-0093">Biotin biosynthesis</keyword>
<feature type="region of interest" description="Disordered" evidence="9">
    <location>
        <begin position="270"/>
        <end position="298"/>
    </location>
</feature>
<feature type="domain" description="Methyltransferase type 11" evidence="10">
    <location>
        <begin position="50"/>
        <end position="151"/>
    </location>
</feature>
<evidence type="ECO:0000256" key="4">
    <source>
        <dbReference type="ARBA" id="ARBA00022603"/>
    </source>
</evidence>
<accession>A0A411HPG8</accession>
<dbReference type="EMBL" id="CP035704">
    <property type="protein sequence ID" value="QBB72366.1"/>
    <property type="molecule type" value="Genomic_DNA"/>
</dbReference>
<dbReference type="Pfam" id="PF08241">
    <property type="entry name" value="Methyltransf_11"/>
    <property type="match status" value="1"/>
</dbReference>
<reference evidence="11 12" key="1">
    <citation type="submission" date="2019-01" db="EMBL/GenBank/DDBJ databases">
        <title>Pseudolysobacter antarctica gen. nov., sp. nov., isolated from Fildes Peninsula, Antarctica.</title>
        <authorList>
            <person name="Wei Z."/>
            <person name="Peng F."/>
        </authorList>
    </citation>
    <scope>NUCLEOTIDE SEQUENCE [LARGE SCALE GENOMIC DNA]</scope>
    <source>
        <strain evidence="11 12">AQ6-296</strain>
    </source>
</reference>
<dbReference type="PANTHER" id="PTHR13090:SF1">
    <property type="entry name" value="ARGININE-HYDROXYLASE NDUFAF5, MITOCHONDRIAL"/>
    <property type="match status" value="1"/>
</dbReference>
<comment type="pathway">
    <text evidence="2 8">Cofactor biosynthesis; biotin biosynthesis.</text>
</comment>
<dbReference type="NCBIfam" id="TIGR02072">
    <property type="entry name" value="BioC"/>
    <property type="match status" value="1"/>
</dbReference>
<organism evidence="11 12">
    <name type="scientific">Pseudolysobacter antarcticus</name>
    <dbReference type="NCBI Taxonomy" id="2511995"/>
    <lineage>
        <taxon>Bacteria</taxon>
        <taxon>Pseudomonadati</taxon>
        <taxon>Pseudomonadota</taxon>
        <taxon>Gammaproteobacteria</taxon>
        <taxon>Lysobacterales</taxon>
        <taxon>Rhodanobacteraceae</taxon>
        <taxon>Pseudolysobacter</taxon>
    </lineage>
</organism>
<dbReference type="InterPro" id="IPR011814">
    <property type="entry name" value="BioC"/>
</dbReference>
<name>A0A411HPG8_9GAMM</name>
<dbReference type="GO" id="GO:0032259">
    <property type="term" value="P:methylation"/>
    <property type="evidence" value="ECO:0007669"/>
    <property type="project" value="UniProtKB-KW"/>
</dbReference>
<keyword evidence="4 8" id="KW-0489">Methyltransferase</keyword>
<dbReference type="CDD" id="cd02440">
    <property type="entry name" value="AdoMet_MTases"/>
    <property type="match status" value="1"/>
</dbReference>
<proteinExistence type="inferred from homology"/>
<dbReference type="GO" id="GO:0010340">
    <property type="term" value="F:carboxyl-O-methyltransferase activity"/>
    <property type="evidence" value="ECO:0007669"/>
    <property type="project" value="UniProtKB-UniRule"/>
</dbReference>
<dbReference type="Gene3D" id="3.40.50.150">
    <property type="entry name" value="Vaccinia Virus protein VP39"/>
    <property type="match status" value="1"/>
</dbReference>
<keyword evidence="12" id="KW-1185">Reference proteome</keyword>
<dbReference type="GO" id="GO:0009102">
    <property type="term" value="P:biotin biosynthetic process"/>
    <property type="evidence" value="ECO:0007669"/>
    <property type="project" value="UniProtKB-UniRule"/>
</dbReference>
<dbReference type="InterPro" id="IPR029063">
    <property type="entry name" value="SAM-dependent_MTases_sf"/>
</dbReference>
<evidence type="ECO:0000256" key="7">
    <source>
        <dbReference type="ARBA" id="ARBA00022756"/>
    </source>
</evidence>
<comment type="function">
    <text evidence="8">Converts the free carboxyl group of a malonyl-thioester to its methyl ester by transfer of a methyl group from S-adenosyl-L-methionine (SAM). It allows to synthesize pimeloyl-ACP via the fatty acid synthetic pathway.</text>
</comment>
<gene>
    <name evidence="8 11" type="primary">bioC</name>
    <name evidence="11" type="ORF">ELE36_19430</name>
</gene>
<dbReference type="EC" id="2.1.1.197" evidence="3 8"/>
<sequence>MNRLFDHAQIRRHFSRAASNYDEHAALQREVESRLLERMEFLKPAPLRVLDIGCGPGHATGQLRRQFPKALIIALDLALPMLQQMRRNTGGWQNLLQKPVAAICADTNALPLAEASIDVLFSSLCLQWCEDLPGVFNEFRRVLKPDGFMAISTLGPDTLHELRDAWASVDATAHVSRFADMMRIGDALMAAGFRDPVLDAERFNLTYADVPALMRDLKGIGASNADVSRSRALTGKQRLQKMFAAYETHRRDGVLPATYEVVYAHAWGPPPGQPRRDGDGEIASFSVDKLRGSRRSAR</sequence>
<evidence type="ECO:0000256" key="3">
    <source>
        <dbReference type="ARBA" id="ARBA00012327"/>
    </source>
</evidence>
<dbReference type="KEGG" id="xbc:ELE36_19430"/>
<evidence type="ECO:0000256" key="2">
    <source>
        <dbReference type="ARBA" id="ARBA00004746"/>
    </source>
</evidence>
<evidence type="ECO:0000259" key="10">
    <source>
        <dbReference type="Pfam" id="PF08241"/>
    </source>
</evidence>
<dbReference type="InterPro" id="IPR013216">
    <property type="entry name" value="Methyltransf_11"/>
</dbReference>
<evidence type="ECO:0000256" key="8">
    <source>
        <dbReference type="HAMAP-Rule" id="MF_00835"/>
    </source>
</evidence>
<comment type="catalytic activity">
    <reaction evidence="1 8">
        <text>malonyl-[ACP] + S-adenosyl-L-methionine = malonyl-[ACP] methyl ester + S-adenosyl-L-homocysteine</text>
        <dbReference type="Rhea" id="RHEA:17105"/>
        <dbReference type="Rhea" id="RHEA-COMP:9623"/>
        <dbReference type="Rhea" id="RHEA-COMP:9954"/>
        <dbReference type="ChEBI" id="CHEBI:57856"/>
        <dbReference type="ChEBI" id="CHEBI:59789"/>
        <dbReference type="ChEBI" id="CHEBI:78449"/>
        <dbReference type="ChEBI" id="CHEBI:78845"/>
        <dbReference type="EC" id="2.1.1.197"/>
    </reaction>
</comment>
<dbReference type="Proteomes" id="UP000291562">
    <property type="component" value="Chromosome"/>
</dbReference>
<evidence type="ECO:0000313" key="12">
    <source>
        <dbReference type="Proteomes" id="UP000291562"/>
    </source>
</evidence>
<comment type="similarity">
    <text evidence="8">Belongs to the methyltransferase superfamily.</text>
</comment>
<dbReference type="PANTHER" id="PTHR13090">
    <property type="entry name" value="ARGININE-HYDROXYLASE NDUFAF5, MITOCHONDRIAL"/>
    <property type="match status" value="1"/>
</dbReference>
<dbReference type="RefSeq" id="WP_129836261.1">
    <property type="nucleotide sequence ID" value="NZ_CP035704.1"/>
</dbReference>
<dbReference type="SUPFAM" id="SSF53335">
    <property type="entry name" value="S-adenosyl-L-methionine-dependent methyltransferases"/>
    <property type="match status" value="1"/>
</dbReference>
<dbReference type="OrthoDB" id="9760689at2"/>
<keyword evidence="5 8" id="KW-0808">Transferase</keyword>
<evidence type="ECO:0000256" key="5">
    <source>
        <dbReference type="ARBA" id="ARBA00022679"/>
    </source>
</evidence>
<keyword evidence="6 8" id="KW-0949">S-adenosyl-L-methionine</keyword>
<dbReference type="GO" id="GO:0008757">
    <property type="term" value="F:S-adenosylmethionine-dependent methyltransferase activity"/>
    <property type="evidence" value="ECO:0007669"/>
    <property type="project" value="InterPro"/>
</dbReference>